<accession>A0A8H4L954</accession>
<evidence type="ECO:0000256" key="4">
    <source>
        <dbReference type="ARBA" id="ARBA00022691"/>
    </source>
</evidence>
<dbReference type="InterPro" id="IPR008854">
    <property type="entry name" value="TPMT"/>
</dbReference>
<feature type="compositionally biased region" description="Polar residues" evidence="5">
    <location>
        <begin position="1"/>
        <end position="10"/>
    </location>
</feature>
<comment type="caution">
    <text evidence="6">The sequence shown here is derived from an EMBL/GenBank/DDBJ whole genome shotgun (WGS) entry which is preliminary data.</text>
</comment>
<reference evidence="6 7" key="1">
    <citation type="submission" date="2020-01" db="EMBL/GenBank/DDBJ databases">
        <title>Identification and distribution of gene clusters putatively required for synthesis of sphingolipid metabolism inhibitors in phylogenetically diverse species of the filamentous fungus Fusarium.</title>
        <authorList>
            <person name="Kim H.-S."/>
            <person name="Busman M."/>
            <person name="Brown D.W."/>
            <person name="Divon H."/>
            <person name="Uhlig S."/>
            <person name="Proctor R.H."/>
        </authorList>
    </citation>
    <scope>NUCLEOTIDE SEQUENCE [LARGE SCALE GENOMIC DNA]</scope>
    <source>
        <strain evidence="6 7">NRRL 20459</strain>
    </source>
</reference>
<gene>
    <name evidence="6" type="ORF">FALBO_9270</name>
</gene>
<evidence type="ECO:0000313" key="7">
    <source>
        <dbReference type="Proteomes" id="UP000554235"/>
    </source>
</evidence>
<dbReference type="InterPro" id="IPR029063">
    <property type="entry name" value="SAM-dependent_MTases_sf"/>
</dbReference>
<dbReference type="Pfam" id="PF05724">
    <property type="entry name" value="TPMT"/>
    <property type="match status" value="1"/>
</dbReference>
<dbReference type="CDD" id="cd02440">
    <property type="entry name" value="AdoMet_MTases"/>
    <property type="match status" value="1"/>
</dbReference>
<dbReference type="Gene3D" id="3.40.50.150">
    <property type="entry name" value="Vaccinia Virus protein VP39"/>
    <property type="match status" value="1"/>
</dbReference>
<keyword evidence="7" id="KW-1185">Reference proteome</keyword>
<keyword evidence="3 6" id="KW-0808">Transferase</keyword>
<dbReference type="OrthoDB" id="276151at2759"/>
<evidence type="ECO:0000256" key="1">
    <source>
        <dbReference type="ARBA" id="ARBA00022553"/>
    </source>
</evidence>
<evidence type="ECO:0000313" key="6">
    <source>
        <dbReference type="EMBL" id="KAF4463898.1"/>
    </source>
</evidence>
<name>A0A8H4L954_9HYPO</name>
<dbReference type="PROSITE" id="PS51585">
    <property type="entry name" value="SAM_MT_TPMT"/>
    <property type="match status" value="1"/>
</dbReference>
<dbReference type="EMBL" id="JAADYS010001279">
    <property type="protein sequence ID" value="KAF4463898.1"/>
    <property type="molecule type" value="Genomic_DNA"/>
</dbReference>
<organism evidence="6 7">
    <name type="scientific">Fusarium albosuccineum</name>
    <dbReference type="NCBI Taxonomy" id="1237068"/>
    <lineage>
        <taxon>Eukaryota</taxon>
        <taxon>Fungi</taxon>
        <taxon>Dikarya</taxon>
        <taxon>Ascomycota</taxon>
        <taxon>Pezizomycotina</taxon>
        <taxon>Sordariomycetes</taxon>
        <taxon>Hypocreomycetidae</taxon>
        <taxon>Hypocreales</taxon>
        <taxon>Nectriaceae</taxon>
        <taxon>Fusarium</taxon>
        <taxon>Fusarium decemcellulare species complex</taxon>
    </lineage>
</organism>
<dbReference type="PANTHER" id="PTHR32183:SF6">
    <property type="entry name" value="CYSTEINE SULFINATE DESULFINASE_CYSTEINE DESULFURASE AND RELATED ENZYMES"/>
    <property type="match status" value="1"/>
</dbReference>
<protein>
    <submittedName>
        <fullName evidence="6">Thiopurine s-methyltransferase family</fullName>
    </submittedName>
</protein>
<dbReference type="SUPFAM" id="SSF53335">
    <property type="entry name" value="S-adenosyl-L-methionine-dependent methyltransferases"/>
    <property type="match status" value="1"/>
</dbReference>
<evidence type="ECO:0000256" key="5">
    <source>
        <dbReference type="SAM" id="MobiDB-lite"/>
    </source>
</evidence>
<dbReference type="Proteomes" id="UP000554235">
    <property type="component" value="Unassembled WGS sequence"/>
</dbReference>
<dbReference type="GO" id="GO:0032259">
    <property type="term" value="P:methylation"/>
    <property type="evidence" value="ECO:0007669"/>
    <property type="project" value="UniProtKB-KW"/>
</dbReference>
<keyword evidence="4" id="KW-0949">S-adenosyl-L-methionine</keyword>
<sequence length="206" mass="23056">MSEQNPQHTTRLIAHFSDRNRQQQSSGWSELWESDQSDLWDRGQPSQALIDWLESKPEVLPRPRNGRRLRALVPGCSKGYDVVMLALHGFNVYGLEVSQIGGRAAEDYAAAELAEPSDYNFGSPDAHPNEGVGNVQIVVGDFFTGDWETECGGGGFDLIYDYTFLCALLPDMRQSWARRMQNLLAQRGLLVCLEFPMYKALDAPGD</sequence>
<dbReference type="GO" id="GO:0008757">
    <property type="term" value="F:S-adenosylmethionine-dependent methyltransferase activity"/>
    <property type="evidence" value="ECO:0007669"/>
    <property type="project" value="InterPro"/>
</dbReference>
<evidence type="ECO:0000256" key="2">
    <source>
        <dbReference type="ARBA" id="ARBA00022603"/>
    </source>
</evidence>
<keyword evidence="1" id="KW-0597">Phosphoprotein</keyword>
<proteinExistence type="predicted"/>
<evidence type="ECO:0000256" key="3">
    <source>
        <dbReference type="ARBA" id="ARBA00022679"/>
    </source>
</evidence>
<keyword evidence="2 6" id="KW-0489">Methyltransferase</keyword>
<dbReference type="AlphaFoldDB" id="A0A8H4L954"/>
<dbReference type="PANTHER" id="PTHR32183">
    <property type="match status" value="1"/>
</dbReference>
<feature type="region of interest" description="Disordered" evidence="5">
    <location>
        <begin position="1"/>
        <end position="30"/>
    </location>
</feature>